<keyword evidence="3" id="KW-0472">Membrane</keyword>
<dbReference type="AlphaFoldDB" id="A0A084B2Y0"/>
<dbReference type="EMBL" id="KL648116">
    <property type="protein sequence ID" value="KEY71909.1"/>
    <property type="molecule type" value="Genomic_DNA"/>
</dbReference>
<dbReference type="GO" id="GO:0043386">
    <property type="term" value="P:mycotoxin biosynthetic process"/>
    <property type="evidence" value="ECO:0007669"/>
    <property type="project" value="InterPro"/>
</dbReference>
<keyword evidence="5" id="KW-1185">Reference proteome</keyword>
<dbReference type="Pfam" id="PF11807">
    <property type="entry name" value="UstYa"/>
    <property type="match status" value="1"/>
</dbReference>
<comment type="pathway">
    <text evidence="1">Mycotoxin biosynthesis.</text>
</comment>
<sequence>MRLFSFGRKTYAKLTTPLDDAESRKRMIDAELGDDLSDTSEETAMPSVALLRKSPEARTYASLSVALIITNIVTLGLWVSSLRRMNSWLMEDYYNRPQIEYLGPAQVPVEYEVRRFHTGIVAGDTTEYFGPPGTTADVAWNKVVSAGLTRLTASQAHRLGEQTSKEWNATDSYVGVLGAFHQLHCLSRLRYTIFYPGRSEKFDGDHLAQMHLSERDQVRQCRKFDAIYEWATDDANEVPNAPGNVKAWQAMLNFEDSHPLDENPAED</sequence>
<evidence type="ECO:0000256" key="1">
    <source>
        <dbReference type="ARBA" id="ARBA00004685"/>
    </source>
</evidence>
<organism evidence="4 5">
    <name type="scientific">Stachybotrys chartarum (strain CBS 109288 / IBT 7711)</name>
    <name type="common">Toxic black mold</name>
    <name type="synonym">Stilbospora chartarum</name>
    <dbReference type="NCBI Taxonomy" id="1280523"/>
    <lineage>
        <taxon>Eukaryota</taxon>
        <taxon>Fungi</taxon>
        <taxon>Dikarya</taxon>
        <taxon>Ascomycota</taxon>
        <taxon>Pezizomycotina</taxon>
        <taxon>Sordariomycetes</taxon>
        <taxon>Hypocreomycetidae</taxon>
        <taxon>Hypocreales</taxon>
        <taxon>Stachybotryaceae</taxon>
        <taxon>Stachybotrys</taxon>
    </lineage>
</organism>
<evidence type="ECO:0000256" key="3">
    <source>
        <dbReference type="SAM" id="Phobius"/>
    </source>
</evidence>
<protein>
    <submittedName>
        <fullName evidence="4">Uncharacterized protein</fullName>
    </submittedName>
</protein>
<name>A0A084B2Y0_STACB</name>
<feature type="transmembrane region" description="Helical" evidence="3">
    <location>
        <begin position="60"/>
        <end position="80"/>
    </location>
</feature>
<dbReference type="HOGENOM" id="CLU_1042727_0_0_1"/>
<dbReference type="Proteomes" id="UP000028045">
    <property type="component" value="Unassembled WGS sequence"/>
</dbReference>
<keyword evidence="3" id="KW-1133">Transmembrane helix</keyword>
<gene>
    <name evidence="4" type="ORF">S7711_11356</name>
</gene>
<keyword evidence="3" id="KW-0812">Transmembrane</keyword>
<comment type="similarity">
    <text evidence="2">Belongs to the ustYa family.</text>
</comment>
<dbReference type="PANTHER" id="PTHR33365">
    <property type="entry name" value="YALI0B05434P"/>
    <property type="match status" value="1"/>
</dbReference>
<accession>A0A084B2Y0</accession>
<evidence type="ECO:0000313" key="5">
    <source>
        <dbReference type="Proteomes" id="UP000028045"/>
    </source>
</evidence>
<proteinExistence type="inferred from homology"/>
<dbReference type="PANTHER" id="PTHR33365:SF4">
    <property type="entry name" value="CYCLOCHLOROTINE BIOSYNTHESIS PROTEIN O"/>
    <property type="match status" value="1"/>
</dbReference>
<reference evidence="4 5" key="1">
    <citation type="journal article" date="2014" name="BMC Genomics">
        <title>Comparative genome sequencing reveals chemotype-specific gene clusters in the toxigenic black mold Stachybotrys.</title>
        <authorList>
            <person name="Semeiks J."/>
            <person name="Borek D."/>
            <person name="Otwinowski Z."/>
            <person name="Grishin N.V."/>
        </authorList>
    </citation>
    <scope>NUCLEOTIDE SEQUENCE [LARGE SCALE GENOMIC DNA]</scope>
    <source>
        <strain evidence="5">CBS 109288 / IBT 7711</strain>
    </source>
</reference>
<evidence type="ECO:0000256" key="2">
    <source>
        <dbReference type="ARBA" id="ARBA00035112"/>
    </source>
</evidence>
<evidence type="ECO:0000313" key="4">
    <source>
        <dbReference type="EMBL" id="KEY71909.1"/>
    </source>
</evidence>
<dbReference type="InterPro" id="IPR021765">
    <property type="entry name" value="UstYa-like"/>
</dbReference>